<sequence length="61" mass="7085">MRSDLRARSFSRFLFDFTNSNPWLSFSEDEEILCFFDLCCSLFRFQFIRCGGGPAGIVSFP</sequence>
<proteinExistence type="predicted"/>
<dbReference type="AlphaFoldDB" id="A0A0E2BKU3"/>
<dbReference type="EMBL" id="AHON02000001">
    <property type="protein sequence ID" value="EKO35859.1"/>
    <property type="molecule type" value="Genomic_DNA"/>
</dbReference>
<keyword evidence="2" id="KW-1185">Reference proteome</keyword>
<dbReference type="Proteomes" id="UP000006329">
    <property type="component" value="Unassembled WGS sequence"/>
</dbReference>
<protein>
    <submittedName>
        <fullName evidence="1">Uncharacterized protein</fullName>
    </submittedName>
</protein>
<evidence type="ECO:0000313" key="2">
    <source>
        <dbReference type="Proteomes" id="UP000006329"/>
    </source>
</evidence>
<reference evidence="1" key="1">
    <citation type="submission" date="2012-10" db="EMBL/GenBank/DDBJ databases">
        <authorList>
            <person name="Harkins D.M."/>
            <person name="Durkin A.S."/>
            <person name="Brinkac L.M."/>
            <person name="Haft D.H."/>
            <person name="Selengut J.D."/>
            <person name="Sanka R."/>
            <person name="DePew J."/>
            <person name="Purushe J."/>
            <person name="Matthias M.A."/>
            <person name="Vinetz J.M."/>
            <person name="Sutton G.G."/>
            <person name="Nierman W.C."/>
            <person name="Fouts D.E."/>
        </authorList>
    </citation>
    <scope>NUCLEOTIDE SEQUENCE [LARGE SCALE GENOMIC DNA]</scope>
    <source>
        <strain evidence="1">MOR084</strain>
    </source>
</reference>
<evidence type="ECO:0000313" key="1">
    <source>
        <dbReference type="EMBL" id="EKO35859.1"/>
    </source>
</evidence>
<gene>
    <name evidence="1" type="ORF">LEP1GSC179_0256</name>
</gene>
<accession>A0A0E2BKU3</accession>
<name>A0A0E2BKU3_9LEPT</name>
<organism evidence="1 2">
    <name type="scientific">Leptospira santarosai str. MOR084</name>
    <dbReference type="NCBI Taxonomy" id="1049984"/>
    <lineage>
        <taxon>Bacteria</taxon>
        <taxon>Pseudomonadati</taxon>
        <taxon>Spirochaetota</taxon>
        <taxon>Spirochaetia</taxon>
        <taxon>Leptospirales</taxon>
        <taxon>Leptospiraceae</taxon>
        <taxon>Leptospira</taxon>
    </lineage>
</organism>
<comment type="caution">
    <text evidence="1">The sequence shown here is derived from an EMBL/GenBank/DDBJ whole genome shotgun (WGS) entry which is preliminary data.</text>
</comment>